<dbReference type="InterPro" id="IPR001296">
    <property type="entry name" value="Glyco_trans_1"/>
</dbReference>
<dbReference type="EMBL" id="CP024847">
    <property type="protein sequence ID" value="AUR51600.1"/>
    <property type="molecule type" value="Genomic_DNA"/>
</dbReference>
<dbReference type="KEGG" id="nba:CUN60_04610"/>
<reference evidence="4" key="1">
    <citation type="submission" date="2017-11" db="EMBL/GenBank/DDBJ databases">
        <authorList>
            <person name="Chan K.G."/>
            <person name="Lee L.S."/>
        </authorList>
    </citation>
    <scope>NUCLEOTIDE SEQUENCE [LARGE SCALE GENOMIC DNA]</scope>
    <source>
        <strain evidence="4">DSM 100970</strain>
    </source>
</reference>
<dbReference type="OrthoDB" id="509705at2"/>
<sequence>MKVAIVHDWLYTYAGAEKVLERIINCFSEADLFSLIDFLPENKRDFIQNKPVKTSFIQKMPFARTKHRHYLPLMPLAIEQLDLRSYDLVISSSHAVAKGILTSPHQLHICYCHSPIRYAWDMQHQYLEEANLTRGVKSWLTRYLLHKIRLWDYRTANGVDYFIANSKFIASRIWKTYRREAQVIYPPVDISKFALYEGVREDYYLTASRFVPYKKIVLIAESFKAMPERKLKIVGTGPDASKIKEIANSSTNIEYLGFVEDDELISLMRKARAFVFAAEEDFGIIPVEAQACGTPVIAYKRGGSAETVIDAPVSSRSGVFFTEQSVNAIVDALARFEELPEIEPAICRANAEQFSVARFCSEFKDFVHSKYDEFLSGKS</sequence>
<dbReference type="PANTHER" id="PTHR45947">
    <property type="entry name" value="SULFOQUINOVOSYL TRANSFERASE SQD2"/>
    <property type="match status" value="1"/>
</dbReference>
<accession>A0A2I7N572</accession>
<dbReference type="InterPro" id="IPR028098">
    <property type="entry name" value="Glyco_trans_4-like_N"/>
</dbReference>
<dbReference type="CDD" id="cd03804">
    <property type="entry name" value="GT4_WbaZ-like"/>
    <property type="match status" value="1"/>
</dbReference>
<keyword evidence="4" id="KW-1185">Reference proteome</keyword>
<dbReference type="InterPro" id="IPR050194">
    <property type="entry name" value="Glycosyltransferase_grp1"/>
</dbReference>
<keyword evidence="3" id="KW-0808">Transferase</keyword>
<dbReference type="GO" id="GO:0016757">
    <property type="term" value="F:glycosyltransferase activity"/>
    <property type="evidence" value="ECO:0007669"/>
    <property type="project" value="InterPro"/>
</dbReference>
<dbReference type="PANTHER" id="PTHR45947:SF3">
    <property type="entry name" value="SULFOQUINOVOSYL TRANSFERASE SQD2"/>
    <property type="match status" value="1"/>
</dbReference>
<feature type="domain" description="Glycosyl transferase family 1" evidence="1">
    <location>
        <begin position="200"/>
        <end position="352"/>
    </location>
</feature>
<evidence type="ECO:0000313" key="4">
    <source>
        <dbReference type="Proteomes" id="UP000236655"/>
    </source>
</evidence>
<dbReference type="Pfam" id="PF00534">
    <property type="entry name" value="Glycos_transf_1"/>
    <property type="match status" value="1"/>
</dbReference>
<name>A0A2I7N572_9NEIS</name>
<gene>
    <name evidence="3" type="ORF">CUN60_04610</name>
</gene>
<dbReference type="SUPFAM" id="SSF53756">
    <property type="entry name" value="UDP-Glycosyltransferase/glycogen phosphorylase"/>
    <property type="match status" value="1"/>
</dbReference>
<evidence type="ECO:0000259" key="2">
    <source>
        <dbReference type="Pfam" id="PF13439"/>
    </source>
</evidence>
<evidence type="ECO:0000313" key="3">
    <source>
        <dbReference type="EMBL" id="AUR51600.1"/>
    </source>
</evidence>
<organism evidence="3 4">
    <name type="scientific">Aquella oligotrophica</name>
    <dbReference type="NCBI Taxonomy" id="2067065"/>
    <lineage>
        <taxon>Bacteria</taxon>
        <taxon>Pseudomonadati</taxon>
        <taxon>Pseudomonadota</taxon>
        <taxon>Betaproteobacteria</taxon>
        <taxon>Neisseriales</taxon>
        <taxon>Neisseriaceae</taxon>
        <taxon>Aquella</taxon>
    </lineage>
</organism>
<dbReference type="Proteomes" id="UP000236655">
    <property type="component" value="Chromosome"/>
</dbReference>
<evidence type="ECO:0000259" key="1">
    <source>
        <dbReference type="Pfam" id="PF00534"/>
    </source>
</evidence>
<dbReference type="Gene3D" id="3.40.50.2000">
    <property type="entry name" value="Glycogen Phosphorylase B"/>
    <property type="match status" value="2"/>
</dbReference>
<protein>
    <submittedName>
        <fullName evidence="3">Glycosyl transferase family 1</fullName>
    </submittedName>
</protein>
<dbReference type="Pfam" id="PF13439">
    <property type="entry name" value="Glyco_transf_4"/>
    <property type="match status" value="1"/>
</dbReference>
<feature type="domain" description="Glycosyltransferase subfamily 4-like N-terminal" evidence="2">
    <location>
        <begin position="40"/>
        <end position="191"/>
    </location>
</feature>
<dbReference type="RefSeq" id="WP_102950899.1">
    <property type="nucleotide sequence ID" value="NZ_CP024847.1"/>
</dbReference>
<proteinExistence type="predicted"/>
<dbReference type="AlphaFoldDB" id="A0A2I7N572"/>